<dbReference type="SUPFAM" id="SSF49785">
    <property type="entry name" value="Galactose-binding domain-like"/>
    <property type="match status" value="1"/>
</dbReference>
<evidence type="ECO:0000313" key="5">
    <source>
        <dbReference type="Proteomes" id="UP001597393"/>
    </source>
</evidence>
<accession>A0ABW5NLU7</accession>
<keyword evidence="1" id="KW-0732">Signal</keyword>
<sequence>MANLFKEPPLSSKAGVYWYFGDGNLSKEGITKDLESMAKVGINHALFLEVNVGLPLGPVKMLSPEWKDMFAHMESESRRLDVQLILGTGPGWAGTGGPWVDVEKSMKHLIHTSVEIDANELPSIKLPIGEPKDRYYGTFHGSREQSQQRNDYFKDIAVLAYPLVAGTDQIEDIDEKALYDRPPHSSMYGVKQYIPMHANYENDEGSAIAVSSIIDLSDRLQPDGSISGTLPKGKWKIMRFVSRTTGAISSPAPVAGSGFETDKLDTVGISHHMDHFVGQLLKQINFKPRNEKSPYGGLTQLHFDSWEMGAQNWTENFRSEFLARRKYDPQPYYPVYAGAIVENREISERFLWDLRLTVQELIVEKYMGFMKKYAHERGLKLSIEPYDMTPLADMELGAVADIPSSEHWSIGYGFNTVFSIAQATSLAHLKGQPIVSSESFTALHDGWDLYPGRLKNQTDWALAAGINRFMFHTFQHQHLPDNLKPGATMGGIGVHWDRSQTWWEMGKAYHDYLARCSFLLQQGSHVADVLYLTPEGGPHVFRAPNSAYEEGIREASEAFYVNSSQELIRSSEVDFPALLPDKRGYAFDGCPPSLFYESKAENGRVVFPSGASYELLVLPATETITPRMLSKIKELINDGVTAVGLPPQKSPSLMDYPSADQEIASLVEDIWGDVSLIPSYEKRSVGKGFIIWGTEVAKNTENLYANYATTSAILASKGVKEDFTADGTIRYAHRNSGNYDIYFLSNRSGKPTNSICTFRVDGKIPELWDPMTGRVKDLKVFESADGMVKVPINLDSDESLFVVFRNSGTSTNVKGKNFPELNPIQVLDKPWKVSFDPNWGGPEQITFDHLIDWSQHQLDGVKYYSGCSTYHQSFNLKSKPRGSYFLDLGEVSVMATVKLNGKVVGTVWTSPWRLDISEFLKAGKNDLEIEVVNLWINRLIGDEYQEYDGVKNGRWPDWLTNGQPRPSKRYTFSTYAPYGKDTELHKSGLLGPVRILKSQ</sequence>
<gene>
    <name evidence="4" type="ORF">ACFSQ3_08590</name>
</gene>
<dbReference type="Proteomes" id="UP001597393">
    <property type="component" value="Unassembled WGS sequence"/>
</dbReference>
<organism evidence="4 5">
    <name type="scientific">Sphingobacterium corticis</name>
    <dbReference type="NCBI Taxonomy" id="1812823"/>
    <lineage>
        <taxon>Bacteria</taxon>
        <taxon>Pseudomonadati</taxon>
        <taxon>Bacteroidota</taxon>
        <taxon>Sphingobacteriia</taxon>
        <taxon>Sphingobacteriales</taxon>
        <taxon>Sphingobacteriaceae</taxon>
        <taxon>Sphingobacterium</taxon>
    </lineage>
</organism>
<proteinExistence type="predicted"/>
<dbReference type="EMBL" id="JBHUMA010000006">
    <property type="protein sequence ID" value="MFD2599009.1"/>
    <property type="molecule type" value="Genomic_DNA"/>
</dbReference>
<reference evidence="5" key="1">
    <citation type="journal article" date="2019" name="Int. J. Syst. Evol. Microbiol.">
        <title>The Global Catalogue of Microorganisms (GCM) 10K type strain sequencing project: providing services to taxonomists for standard genome sequencing and annotation.</title>
        <authorList>
            <consortium name="The Broad Institute Genomics Platform"/>
            <consortium name="The Broad Institute Genome Sequencing Center for Infectious Disease"/>
            <person name="Wu L."/>
            <person name="Ma J."/>
        </authorList>
    </citation>
    <scope>NUCLEOTIDE SEQUENCE [LARGE SCALE GENOMIC DNA]</scope>
    <source>
        <strain evidence="5">KCTC 42248</strain>
    </source>
</reference>
<evidence type="ECO:0000256" key="2">
    <source>
        <dbReference type="ARBA" id="ARBA00022801"/>
    </source>
</evidence>
<dbReference type="InterPro" id="IPR008979">
    <property type="entry name" value="Galactose-bd-like_sf"/>
</dbReference>
<feature type="domain" description="Beta-mannosidase-like galactose-binding" evidence="3">
    <location>
        <begin position="869"/>
        <end position="934"/>
    </location>
</feature>
<evidence type="ECO:0000313" key="4">
    <source>
        <dbReference type="EMBL" id="MFD2599009.1"/>
    </source>
</evidence>
<dbReference type="NCBIfam" id="NF045579">
    <property type="entry name" value="rhamnoside_JR"/>
    <property type="match status" value="1"/>
</dbReference>
<dbReference type="PANTHER" id="PTHR43817">
    <property type="entry name" value="GLYCOSYL HYDROLASE"/>
    <property type="match status" value="1"/>
</dbReference>
<dbReference type="InterPro" id="IPR054593">
    <property type="entry name" value="Beta-mannosidase-like_N2"/>
</dbReference>
<name>A0ABW5NLU7_9SPHI</name>
<dbReference type="Gene3D" id="2.60.120.260">
    <property type="entry name" value="Galactose-binding domain-like"/>
    <property type="match status" value="1"/>
</dbReference>
<comment type="caution">
    <text evidence="4">The sequence shown here is derived from an EMBL/GenBank/DDBJ whole genome shotgun (WGS) entry which is preliminary data.</text>
</comment>
<protein>
    <submittedName>
        <fullName evidence="4">Glycosyl hydrolase</fullName>
    </submittedName>
</protein>
<evidence type="ECO:0000259" key="3">
    <source>
        <dbReference type="Pfam" id="PF22666"/>
    </source>
</evidence>
<evidence type="ECO:0000256" key="1">
    <source>
        <dbReference type="ARBA" id="ARBA00022729"/>
    </source>
</evidence>
<keyword evidence="5" id="KW-1185">Reference proteome</keyword>
<dbReference type="Pfam" id="PF22666">
    <property type="entry name" value="Glyco_hydro_2_N2"/>
    <property type="match status" value="1"/>
</dbReference>
<keyword evidence="2 4" id="KW-0378">Hydrolase</keyword>
<dbReference type="GO" id="GO:0016787">
    <property type="term" value="F:hydrolase activity"/>
    <property type="evidence" value="ECO:0007669"/>
    <property type="project" value="UniProtKB-KW"/>
</dbReference>
<dbReference type="Pfam" id="PF17132">
    <property type="entry name" value="Glyco_hydro_106"/>
    <property type="match status" value="1"/>
</dbReference>
<dbReference type="PANTHER" id="PTHR43817:SF1">
    <property type="entry name" value="HYDROLASE, FAMILY 43, PUTATIVE (AFU_ORTHOLOGUE AFUA_3G01660)-RELATED"/>
    <property type="match status" value="1"/>
</dbReference>
<dbReference type="RefSeq" id="WP_380869137.1">
    <property type="nucleotide sequence ID" value="NZ_JBHUMA010000006.1"/>
</dbReference>